<gene>
    <name evidence="2" type="ORF">EV702DRAFT_673135</name>
</gene>
<evidence type="ECO:0000313" key="2">
    <source>
        <dbReference type="EMBL" id="KAG1770311.1"/>
    </source>
</evidence>
<name>A0A9P7CXY4_9AGAM</name>
<dbReference type="EMBL" id="JABBWD010000066">
    <property type="protein sequence ID" value="KAG1770311.1"/>
    <property type="molecule type" value="Genomic_DNA"/>
</dbReference>
<dbReference type="Proteomes" id="UP000714275">
    <property type="component" value="Unassembled WGS sequence"/>
</dbReference>
<sequence>MSQAGHQSSNPSGGYFAVELSTAHMVVNITRAKDGLVKYRDTLHGGPASFFEDVSRPTYLIKNALYIMQTLLADAVVIYRCYVVWQSVLVIVLPSMLWCSVAVTGIRAVYSCSQASSNIFAEALVQWVKAFLANCN</sequence>
<feature type="transmembrane region" description="Helical" evidence="1">
    <location>
        <begin position="91"/>
        <end position="110"/>
    </location>
</feature>
<accession>A0A9P7CXY4</accession>
<keyword evidence="1" id="KW-1133">Transmembrane helix</keyword>
<dbReference type="AlphaFoldDB" id="A0A9P7CXY4"/>
<evidence type="ECO:0000256" key="1">
    <source>
        <dbReference type="SAM" id="Phobius"/>
    </source>
</evidence>
<protein>
    <submittedName>
        <fullName evidence="2">Uncharacterized protein</fullName>
    </submittedName>
</protein>
<reference evidence="2" key="1">
    <citation type="journal article" date="2020" name="New Phytol.">
        <title>Comparative genomics reveals dynamic genome evolution in host specialist ectomycorrhizal fungi.</title>
        <authorList>
            <person name="Lofgren L.A."/>
            <person name="Nguyen N.H."/>
            <person name="Vilgalys R."/>
            <person name="Ruytinx J."/>
            <person name="Liao H.L."/>
            <person name="Branco S."/>
            <person name="Kuo A."/>
            <person name="LaButti K."/>
            <person name="Lipzen A."/>
            <person name="Andreopoulos W."/>
            <person name="Pangilinan J."/>
            <person name="Riley R."/>
            <person name="Hundley H."/>
            <person name="Na H."/>
            <person name="Barry K."/>
            <person name="Grigoriev I.V."/>
            <person name="Stajich J.E."/>
            <person name="Kennedy P.G."/>
        </authorList>
    </citation>
    <scope>NUCLEOTIDE SEQUENCE</scope>
    <source>
        <strain evidence="2">DOB743</strain>
    </source>
</reference>
<organism evidence="2 3">
    <name type="scientific">Suillus placidus</name>
    <dbReference type="NCBI Taxonomy" id="48579"/>
    <lineage>
        <taxon>Eukaryota</taxon>
        <taxon>Fungi</taxon>
        <taxon>Dikarya</taxon>
        <taxon>Basidiomycota</taxon>
        <taxon>Agaricomycotina</taxon>
        <taxon>Agaricomycetes</taxon>
        <taxon>Agaricomycetidae</taxon>
        <taxon>Boletales</taxon>
        <taxon>Suillineae</taxon>
        <taxon>Suillaceae</taxon>
        <taxon>Suillus</taxon>
    </lineage>
</organism>
<keyword evidence="1" id="KW-0812">Transmembrane</keyword>
<dbReference type="OrthoDB" id="3354175at2759"/>
<keyword evidence="1" id="KW-0472">Membrane</keyword>
<proteinExistence type="predicted"/>
<evidence type="ECO:0000313" key="3">
    <source>
        <dbReference type="Proteomes" id="UP000714275"/>
    </source>
</evidence>
<keyword evidence="3" id="KW-1185">Reference proteome</keyword>
<comment type="caution">
    <text evidence="2">The sequence shown here is derived from an EMBL/GenBank/DDBJ whole genome shotgun (WGS) entry which is preliminary data.</text>
</comment>